<evidence type="ECO:0000256" key="5">
    <source>
        <dbReference type="ARBA" id="ARBA00022664"/>
    </source>
</evidence>
<evidence type="ECO:0000313" key="10">
    <source>
        <dbReference type="EMBL" id="PRP89724.1"/>
    </source>
</evidence>
<dbReference type="Pfam" id="PF10235">
    <property type="entry name" value="Cript"/>
    <property type="match status" value="1"/>
</dbReference>
<feature type="compositionally biased region" description="Basic and acidic residues" evidence="9">
    <location>
        <begin position="21"/>
        <end position="33"/>
    </location>
</feature>
<keyword evidence="4" id="KW-0963">Cytoplasm</keyword>
<dbReference type="PANTHER" id="PTHR11805:SF1">
    <property type="entry name" value="CYSTEINE-RICH PDZ-BINDING PROTEIN"/>
    <property type="match status" value="1"/>
</dbReference>
<dbReference type="InterPro" id="IPR019367">
    <property type="entry name" value="PDZ-binding_CRIPT"/>
</dbReference>
<keyword evidence="11" id="KW-1185">Reference proteome</keyword>
<keyword evidence="6" id="KW-0747">Spliceosome</keyword>
<accession>A0A2P6P0J7</accession>
<dbReference type="InParanoid" id="A0A2P6P0J7"/>
<evidence type="ECO:0000256" key="8">
    <source>
        <dbReference type="ARBA" id="ARBA00032518"/>
    </source>
</evidence>
<comment type="caution">
    <text evidence="10">The sequence shown here is derived from an EMBL/GenBank/DDBJ whole genome shotgun (WGS) entry which is preliminary data.</text>
</comment>
<keyword evidence="5" id="KW-0507">mRNA processing</keyword>
<keyword evidence="7" id="KW-0508">mRNA splicing</keyword>
<evidence type="ECO:0000256" key="2">
    <source>
        <dbReference type="ARBA" id="ARBA00009021"/>
    </source>
</evidence>
<dbReference type="OrthoDB" id="147332at2759"/>
<protein>
    <recommendedName>
        <fullName evidence="3">Cysteine-rich PDZ-binding protein</fullName>
    </recommendedName>
    <alternativeName>
        <fullName evidence="8">Cysteine-rich interactor of PDZ three</fullName>
    </alternativeName>
</protein>
<evidence type="ECO:0000256" key="4">
    <source>
        <dbReference type="ARBA" id="ARBA00022490"/>
    </source>
</evidence>
<organism evidence="10 11">
    <name type="scientific">Planoprotostelium fungivorum</name>
    <dbReference type="NCBI Taxonomy" id="1890364"/>
    <lineage>
        <taxon>Eukaryota</taxon>
        <taxon>Amoebozoa</taxon>
        <taxon>Evosea</taxon>
        <taxon>Variosea</taxon>
        <taxon>Cavosteliida</taxon>
        <taxon>Cavosteliaceae</taxon>
        <taxon>Planoprotostelium</taxon>
    </lineage>
</organism>
<reference evidence="10 11" key="1">
    <citation type="journal article" date="2018" name="Genome Biol. Evol.">
        <title>Multiple Roots of Fruiting Body Formation in Amoebozoa.</title>
        <authorList>
            <person name="Hillmann F."/>
            <person name="Forbes G."/>
            <person name="Novohradska S."/>
            <person name="Ferling I."/>
            <person name="Riege K."/>
            <person name="Groth M."/>
            <person name="Westermann M."/>
            <person name="Marz M."/>
            <person name="Spaller T."/>
            <person name="Winckler T."/>
            <person name="Schaap P."/>
            <person name="Glockner G."/>
        </authorList>
    </citation>
    <scope>NUCLEOTIDE SEQUENCE [LARGE SCALE GENOMIC DNA]</scope>
    <source>
        <strain evidence="10 11">Jena</strain>
    </source>
</reference>
<name>A0A2P6P0J7_9EUKA</name>
<evidence type="ECO:0000256" key="7">
    <source>
        <dbReference type="ARBA" id="ARBA00023187"/>
    </source>
</evidence>
<gene>
    <name evidence="10" type="ORF">PROFUN_00066</name>
</gene>
<dbReference type="GO" id="GO:0005737">
    <property type="term" value="C:cytoplasm"/>
    <property type="evidence" value="ECO:0007669"/>
    <property type="project" value="UniProtKB-SubCell"/>
</dbReference>
<evidence type="ECO:0000256" key="6">
    <source>
        <dbReference type="ARBA" id="ARBA00022728"/>
    </source>
</evidence>
<evidence type="ECO:0000256" key="9">
    <source>
        <dbReference type="SAM" id="MobiDB-lite"/>
    </source>
</evidence>
<dbReference type="GO" id="GO:0006397">
    <property type="term" value="P:mRNA processing"/>
    <property type="evidence" value="ECO:0007669"/>
    <property type="project" value="UniProtKB-KW"/>
</dbReference>
<dbReference type="GO" id="GO:0031122">
    <property type="term" value="P:cytoplasmic microtubule organization"/>
    <property type="evidence" value="ECO:0007669"/>
    <property type="project" value="TreeGrafter"/>
</dbReference>
<evidence type="ECO:0000256" key="3">
    <source>
        <dbReference type="ARBA" id="ARBA00018615"/>
    </source>
</evidence>
<dbReference type="PANTHER" id="PTHR11805">
    <property type="entry name" value="CYSTEINE-RICH PDZ-BINDING PROTEIN"/>
    <property type="match status" value="1"/>
</dbReference>
<evidence type="ECO:0000256" key="1">
    <source>
        <dbReference type="ARBA" id="ARBA00004496"/>
    </source>
</evidence>
<comment type="subcellular location">
    <subcellularLocation>
        <location evidence="1">Cytoplasm</location>
    </subcellularLocation>
</comment>
<dbReference type="AlphaFoldDB" id="A0A2P6P0J7"/>
<dbReference type="Proteomes" id="UP000241769">
    <property type="component" value="Unassembled WGS sequence"/>
</dbReference>
<evidence type="ECO:0000313" key="11">
    <source>
        <dbReference type="Proteomes" id="UP000241769"/>
    </source>
</evidence>
<dbReference type="GO" id="GO:0008017">
    <property type="term" value="F:microtubule binding"/>
    <property type="evidence" value="ECO:0007669"/>
    <property type="project" value="TreeGrafter"/>
</dbReference>
<dbReference type="STRING" id="1890364.A0A2P6P0J7"/>
<comment type="similarity">
    <text evidence="2">Belongs to the CRIPT family.</text>
</comment>
<dbReference type="GO" id="GO:0008380">
    <property type="term" value="P:RNA splicing"/>
    <property type="evidence" value="ECO:0007669"/>
    <property type="project" value="UniProtKB-KW"/>
</dbReference>
<sequence length="103" mass="11097">MVCGDCEKKGSSVACPDPWKDGARDSADRKMNDNKLLNKNKRKMASPYGSGGAKSLYGSKCTTCKQQLHQPGKYCASCAYKGGVCSMCGKKILDTRAYKQSAT</sequence>
<dbReference type="EMBL" id="MDYQ01000001">
    <property type="protein sequence ID" value="PRP89724.1"/>
    <property type="molecule type" value="Genomic_DNA"/>
</dbReference>
<dbReference type="GO" id="GO:0005681">
    <property type="term" value="C:spliceosomal complex"/>
    <property type="evidence" value="ECO:0007669"/>
    <property type="project" value="UniProtKB-KW"/>
</dbReference>
<feature type="region of interest" description="Disordered" evidence="9">
    <location>
        <begin position="21"/>
        <end position="54"/>
    </location>
</feature>
<proteinExistence type="inferred from homology"/>